<dbReference type="SUPFAM" id="SSF88946">
    <property type="entry name" value="Sigma2 domain of RNA polymerase sigma factors"/>
    <property type="match status" value="1"/>
</dbReference>
<keyword evidence="8" id="KW-1185">Reference proteome</keyword>
<name>A0A4R2H0M4_9ACTN</name>
<organism evidence="7 8">
    <name type="scientific">Kribbella steppae</name>
    <dbReference type="NCBI Taxonomy" id="2512223"/>
    <lineage>
        <taxon>Bacteria</taxon>
        <taxon>Bacillati</taxon>
        <taxon>Actinomycetota</taxon>
        <taxon>Actinomycetes</taxon>
        <taxon>Propionibacteriales</taxon>
        <taxon>Kribbellaceae</taxon>
        <taxon>Kribbella</taxon>
    </lineage>
</organism>
<comment type="similarity">
    <text evidence="1">Belongs to the sigma-70 factor family. ECF subfamily.</text>
</comment>
<dbReference type="Pfam" id="PF04542">
    <property type="entry name" value="Sigma70_r2"/>
    <property type="match status" value="1"/>
</dbReference>
<dbReference type="InterPro" id="IPR007627">
    <property type="entry name" value="RNA_pol_sigma70_r2"/>
</dbReference>
<dbReference type="GO" id="GO:0016987">
    <property type="term" value="F:sigma factor activity"/>
    <property type="evidence" value="ECO:0007669"/>
    <property type="project" value="UniProtKB-KW"/>
</dbReference>
<dbReference type="Gene3D" id="1.10.1740.10">
    <property type="match status" value="1"/>
</dbReference>
<gene>
    <name evidence="7" type="ORF">EV652_11653</name>
</gene>
<evidence type="ECO:0000256" key="4">
    <source>
        <dbReference type="ARBA" id="ARBA00023163"/>
    </source>
</evidence>
<dbReference type="InterPro" id="IPR014284">
    <property type="entry name" value="RNA_pol_sigma-70_dom"/>
</dbReference>
<comment type="caution">
    <text evidence="7">The sequence shown here is derived from an EMBL/GenBank/DDBJ whole genome shotgun (WGS) entry which is preliminary data.</text>
</comment>
<feature type="domain" description="RNA polymerase sigma-70 region 2" evidence="5">
    <location>
        <begin position="50"/>
        <end position="102"/>
    </location>
</feature>
<dbReference type="InterPro" id="IPR036388">
    <property type="entry name" value="WH-like_DNA-bd_sf"/>
</dbReference>
<dbReference type="InterPro" id="IPR013324">
    <property type="entry name" value="RNA_pol_sigma_r3/r4-like"/>
</dbReference>
<evidence type="ECO:0000256" key="2">
    <source>
        <dbReference type="ARBA" id="ARBA00023015"/>
    </source>
</evidence>
<dbReference type="AlphaFoldDB" id="A0A4R2H0M4"/>
<evidence type="ECO:0000313" key="8">
    <source>
        <dbReference type="Proteomes" id="UP000294508"/>
    </source>
</evidence>
<evidence type="ECO:0000256" key="3">
    <source>
        <dbReference type="ARBA" id="ARBA00023082"/>
    </source>
</evidence>
<dbReference type="Gene3D" id="1.10.10.10">
    <property type="entry name" value="Winged helix-like DNA-binding domain superfamily/Winged helix DNA-binding domain"/>
    <property type="match status" value="1"/>
</dbReference>
<dbReference type="CDD" id="cd06171">
    <property type="entry name" value="Sigma70_r4"/>
    <property type="match status" value="1"/>
</dbReference>
<dbReference type="NCBIfam" id="TIGR02937">
    <property type="entry name" value="sigma70-ECF"/>
    <property type="match status" value="1"/>
</dbReference>
<reference evidence="7 8" key="1">
    <citation type="journal article" date="2015" name="Stand. Genomic Sci.">
        <title>Genomic Encyclopedia of Bacterial and Archaeal Type Strains, Phase III: the genomes of soil and plant-associated and newly described type strains.</title>
        <authorList>
            <person name="Whitman W.B."/>
            <person name="Woyke T."/>
            <person name="Klenk H.P."/>
            <person name="Zhou Y."/>
            <person name="Lilburn T.G."/>
            <person name="Beck B.J."/>
            <person name="De Vos P."/>
            <person name="Vandamme P."/>
            <person name="Eisen J.A."/>
            <person name="Garrity G."/>
            <person name="Hugenholtz P."/>
            <person name="Kyrpides N.C."/>
        </authorList>
    </citation>
    <scope>NUCLEOTIDE SEQUENCE [LARGE SCALE GENOMIC DNA]</scope>
    <source>
        <strain evidence="7 8">VKM Ac-2572</strain>
    </source>
</reference>
<keyword evidence="2" id="KW-0805">Transcription regulation</keyword>
<accession>A0A4R2H0M4</accession>
<dbReference type="SUPFAM" id="SSF88659">
    <property type="entry name" value="Sigma3 and sigma4 domains of RNA polymerase sigma factors"/>
    <property type="match status" value="1"/>
</dbReference>
<protein>
    <submittedName>
        <fullName evidence="7">RNA polymerase sigma-70 factor (ECF subfamily)</fullName>
    </submittedName>
</protein>
<dbReference type="InterPro" id="IPR039425">
    <property type="entry name" value="RNA_pol_sigma-70-like"/>
</dbReference>
<dbReference type="Proteomes" id="UP000294508">
    <property type="component" value="Unassembled WGS sequence"/>
</dbReference>
<evidence type="ECO:0000256" key="1">
    <source>
        <dbReference type="ARBA" id="ARBA00010641"/>
    </source>
</evidence>
<feature type="domain" description="RNA polymerase sigma factor 70 region 4 type 2" evidence="6">
    <location>
        <begin position="158"/>
        <end position="211"/>
    </location>
</feature>
<evidence type="ECO:0000313" key="7">
    <source>
        <dbReference type="EMBL" id="TCO18032.1"/>
    </source>
</evidence>
<keyword evidence="4" id="KW-0804">Transcription</keyword>
<dbReference type="InterPro" id="IPR013325">
    <property type="entry name" value="RNA_pol_sigma_r2"/>
</dbReference>
<dbReference type="PANTHER" id="PTHR43133">
    <property type="entry name" value="RNA POLYMERASE ECF-TYPE SIGMA FACTO"/>
    <property type="match status" value="1"/>
</dbReference>
<evidence type="ECO:0000259" key="6">
    <source>
        <dbReference type="Pfam" id="PF08281"/>
    </source>
</evidence>
<dbReference type="EMBL" id="SLWN01000016">
    <property type="protein sequence ID" value="TCO18032.1"/>
    <property type="molecule type" value="Genomic_DNA"/>
</dbReference>
<evidence type="ECO:0000259" key="5">
    <source>
        <dbReference type="Pfam" id="PF04542"/>
    </source>
</evidence>
<keyword evidence="3" id="KW-0731">Sigma factor</keyword>
<dbReference type="GO" id="GO:0006352">
    <property type="term" value="P:DNA-templated transcription initiation"/>
    <property type="evidence" value="ECO:0007669"/>
    <property type="project" value="InterPro"/>
</dbReference>
<dbReference type="GO" id="GO:0003677">
    <property type="term" value="F:DNA binding"/>
    <property type="evidence" value="ECO:0007669"/>
    <property type="project" value="InterPro"/>
</dbReference>
<dbReference type="PANTHER" id="PTHR43133:SF53">
    <property type="entry name" value="ECF RNA POLYMERASE SIGMA-E FACTOR"/>
    <property type="match status" value="1"/>
</dbReference>
<dbReference type="Pfam" id="PF08281">
    <property type="entry name" value="Sigma70_r4_2"/>
    <property type="match status" value="1"/>
</dbReference>
<proteinExistence type="inferred from homology"/>
<dbReference type="InterPro" id="IPR013249">
    <property type="entry name" value="RNA_pol_sigma70_r4_t2"/>
</dbReference>
<sequence>MLLSSGFGTVLHYAESVVGLPADDVLAERLRSGDEDAFALLLDGWSGGMLRVARSFVSTEESAAEVVQETWLAVIEGIERFEGRSSLKTWVYRILTNTAKRRGTREHKVVPMSSVDDSGPTVDPSRFRPAGVPFPGHWWDFPPAWPSPEQGLLSGEVRERLAEALDELPERQRLVVVLRDVEGRPYDEVCELLGISAANQRVLLHRARAFLRGKLEEYYMREGEVS</sequence>